<name>A0A286IEE0_9HYPH</name>
<keyword evidence="7" id="KW-1185">Reference proteome</keyword>
<gene>
    <name evidence="6" type="ORF">SAMN05877838_3365</name>
</gene>
<dbReference type="InterPro" id="IPR037171">
    <property type="entry name" value="NagB/RpiA_transferase-like"/>
</dbReference>
<evidence type="ECO:0000256" key="2">
    <source>
        <dbReference type="ARBA" id="ARBA00023015"/>
    </source>
</evidence>
<dbReference type="PANTHER" id="PTHR34294">
    <property type="entry name" value="TRANSCRIPTIONAL REGULATOR-RELATED"/>
    <property type="match status" value="1"/>
</dbReference>
<dbReference type="GO" id="GO:0003677">
    <property type="term" value="F:DNA binding"/>
    <property type="evidence" value="ECO:0007669"/>
    <property type="project" value="UniProtKB-KW"/>
</dbReference>
<sequence length="323" mass="34972">MPQNPTRRSTRQISGEDIVVETAWLYYHDGLNQSEIANKLLVSRATVVNYLQEARERGYIHTKLSPEAFNTHRTALELRERFELKAAYVLPDGTGGQDDHASRIIRGAADWLPSLIQPGDRLGVAWGKTIYDVAERLEQTNIPDLTVLQLVGSMATPYGFSADVCSSIVARKFSAKCINLHVPAILSTAENAAMLRSESLIANQLDAISDCNKTLFAVGSCNPDSHVVSSGVATRAELEDYISNGAVGVMCGRFIDAKGDAISGPLDDRMMGIGLDELRHRDMGILVSVGEERVPAAVAAIRGGYATHLVTNRSCAAAMMKLA</sequence>
<dbReference type="InterPro" id="IPR036388">
    <property type="entry name" value="WH-like_DNA-bd_sf"/>
</dbReference>
<comment type="similarity">
    <text evidence="1">Belongs to the SorC transcriptional regulatory family.</text>
</comment>
<keyword evidence="2" id="KW-0805">Transcription regulation</keyword>
<dbReference type="InterPro" id="IPR007324">
    <property type="entry name" value="Sugar-bd_dom_put"/>
</dbReference>
<dbReference type="InterPro" id="IPR051054">
    <property type="entry name" value="SorC_transcr_regulators"/>
</dbReference>
<evidence type="ECO:0000256" key="1">
    <source>
        <dbReference type="ARBA" id="ARBA00010466"/>
    </source>
</evidence>
<evidence type="ECO:0000259" key="5">
    <source>
        <dbReference type="Pfam" id="PF04198"/>
    </source>
</evidence>
<dbReference type="RefSeq" id="WP_097108918.1">
    <property type="nucleotide sequence ID" value="NZ_OCPC01000005.1"/>
</dbReference>
<evidence type="ECO:0000256" key="4">
    <source>
        <dbReference type="ARBA" id="ARBA00023163"/>
    </source>
</evidence>
<accession>A0A286IEE0</accession>
<dbReference type="Gene3D" id="3.40.50.1360">
    <property type="match status" value="1"/>
</dbReference>
<dbReference type="Proteomes" id="UP000219465">
    <property type="component" value="Unassembled WGS sequence"/>
</dbReference>
<keyword evidence="4" id="KW-0804">Transcription</keyword>
<dbReference type="PANTHER" id="PTHR34294:SF1">
    <property type="entry name" value="TRANSCRIPTIONAL REGULATOR LSRR"/>
    <property type="match status" value="1"/>
</dbReference>
<dbReference type="Pfam" id="PF04198">
    <property type="entry name" value="Sugar-bind"/>
    <property type="match status" value="1"/>
</dbReference>
<dbReference type="OrthoDB" id="9806345at2"/>
<evidence type="ECO:0000313" key="7">
    <source>
        <dbReference type="Proteomes" id="UP000219465"/>
    </source>
</evidence>
<feature type="domain" description="Sugar-binding" evidence="5">
    <location>
        <begin position="73"/>
        <end position="320"/>
    </location>
</feature>
<organism evidence="6 7">
    <name type="scientific">Hoeflea halophila</name>
    <dbReference type="NCBI Taxonomy" id="714899"/>
    <lineage>
        <taxon>Bacteria</taxon>
        <taxon>Pseudomonadati</taxon>
        <taxon>Pseudomonadota</taxon>
        <taxon>Alphaproteobacteria</taxon>
        <taxon>Hyphomicrobiales</taxon>
        <taxon>Rhizobiaceae</taxon>
        <taxon>Hoeflea</taxon>
    </lineage>
</organism>
<evidence type="ECO:0000313" key="6">
    <source>
        <dbReference type="EMBL" id="SOE18441.1"/>
    </source>
</evidence>
<dbReference type="Gene3D" id="1.10.10.10">
    <property type="entry name" value="Winged helix-like DNA-binding domain superfamily/Winged helix DNA-binding domain"/>
    <property type="match status" value="1"/>
</dbReference>
<dbReference type="AlphaFoldDB" id="A0A286IEE0"/>
<dbReference type="InterPro" id="IPR036390">
    <property type="entry name" value="WH_DNA-bd_sf"/>
</dbReference>
<evidence type="ECO:0000256" key="3">
    <source>
        <dbReference type="ARBA" id="ARBA00023125"/>
    </source>
</evidence>
<protein>
    <submittedName>
        <fullName evidence="6">DNA-binding transcriptional regulator LsrR (DeoR family)</fullName>
    </submittedName>
</protein>
<keyword evidence="3 6" id="KW-0238">DNA-binding</keyword>
<dbReference type="SUPFAM" id="SSF46785">
    <property type="entry name" value="Winged helix' DNA-binding domain"/>
    <property type="match status" value="1"/>
</dbReference>
<reference evidence="7" key="1">
    <citation type="submission" date="2017-08" db="EMBL/GenBank/DDBJ databases">
        <authorList>
            <person name="Varghese N."/>
            <person name="Submissions S."/>
        </authorList>
    </citation>
    <scope>NUCLEOTIDE SEQUENCE [LARGE SCALE GENOMIC DNA]</scope>
    <source>
        <strain evidence="7">KCTC 23107</strain>
    </source>
</reference>
<dbReference type="GO" id="GO:0030246">
    <property type="term" value="F:carbohydrate binding"/>
    <property type="evidence" value="ECO:0007669"/>
    <property type="project" value="InterPro"/>
</dbReference>
<dbReference type="EMBL" id="OCPC01000005">
    <property type="protein sequence ID" value="SOE18441.1"/>
    <property type="molecule type" value="Genomic_DNA"/>
</dbReference>
<dbReference type="SUPFAM" id="SSF100950">
    <property type="entry name" value="NagB/RpiA/CoA transferase-like"/>
    <property type="match status" value="1"/>
</dbReference>
<proteinExistence type="inferred from homology"/>